<dbReference type="EMBL" id="SEWF01000016">
    <property type="protein sequence ID" value="RYU95325.1"/>
    <property type="molecule type" value="Genomic_DNA"/>
</dbReference>
<name>A0A4Q5M018_9BACT</name>
<keyword evidence="4" id="KW-1185">Reference proteome</keyword>
<keyword evidence="1" id="KW-0732">Signal</keyword>
<gene>
    <name evidence="3" type="ORF">EWM59_12810</name>
</gene>
<comment type="caution">
    <text evidence="3">The sequence shown here is derived from an EMBL/GenBank/DDBJ whole genome shotgun (WGS) entry which is preliminary data.</text>
</comment>
<protein>
    <submittedName>
        <fullName evidence="3">DUF2807 domain-containing protein</fullName>
    </submittedName>
</protein>
<feature type="signal peptide" evidence="1">
    <location>
        <begin position="1"/>
        <end position="17"/>
    </location>
</feature>
<proteinExistence type="predicted"/>
<evidence type="ECO:0000313" key="4">
    <source>
        <dbReference type="Proteomes" id="UP000293162"/>
    </source>
</evidence>
<sequence length="227" mass="23769">MKRLFILLIFFSTTVFAQESKRTFNVSGFDKLDMGSAFVITVTQASDYKVDVAGREQDLKDLVVKVSNGKLTIGYPNNWGGWKNRKEVYITITMPKLVEVDFSGASKSKVSGFTSESFDINVSGASQATFAIDAKNLSLDCSGASGVTITGDGQKLNADVSGASSINAYDFKVSTANIDASGASGAKVYVTSKIVADASGASNVRYKGGATNVVTNTSGAGSVKSAN</sequence>
<organism evidence="3 4">
    <name type="scientific">Emticicia agri</name>
    <dbReference type="NCBI Taxonomy" id="2492393"/>
    <lineage>
        <taxon>Bacteria</taxon>
        <taxon>Pseudomonadati</taxon>
        <taxon>Bacteroidota</taxon>
        <taxon>Cytophagia</taxon>
        <taxon>Cytophagales</taxon>
        <taxon>Leadbetterellaceae</taxon>
        <taxon>Emticicia</taxon>
    </lineage>
</organism>
<dbReference type="Gene3D" id="2.160.20.120">
    <property type="match status" value="1"/>
</dbReference>
<dbReference type="Proteomes" id="UP000293162">
    <property type="component" value="Unassembled WGS sequence"/>
</dbReference>
<dbReference type="InterPro" id="IPR021255">
    <property type="entry name" value="DUF2807"/>
</dbReference>
<dbReference type="Pfam" id="PF10988">
    <property type="entry name" value="DUF2807"/>
    <property type="match status" value="1"/>
</dbReference>
<accession>A0A4Q5M018</accession>
<feature type="domain" description="Putative auto-transporter adhesin head GIN" evidence="2">
    <location>
        <begin position="29"/>
        <end position="209"/>
    </location>
</feature>
<evidence type="ECO:0000313" key="3">
    <source>
        <dbReference type="EMBL" id="RYU95325.1"/>
    </source>
</evidence>
<evidence type="ECO:0000256" key="1">
    <source>
        <dbReference type="SAM" id="SignalP"/>
    </source>
</evidence>
<dbReference type="OrthoDB" id="980382at2"/>
<evidence type="ECO:0000259" key="2">
    <source>
        <dbReference type="Pfam" id="PF10988"/>
    </source>
</evidence>
<dbReference type="RefSeq" id="WP_130021374.1">
    <property type="nucleotide sequence ID" value="NZ_SEWF01000016.1"/>
</dbReference>
<feature type="chain" id="PRO_5020612469" evidence="1">
    <location>
        <begin position="18"/>
        <end position="227"/>
    </location>
</feature>
<reference evidence="3 4" key="1">
    <citation type="submission" date="2019-02" db="EMBL/GenBank/DDBJ databases">
        <title>Bacterial novel species Emticicia sp. 17J42-9 isolated from soil.</title>
        <authorList>
            <person name="Jung H.-Y."/>
        </authorList>
    </citation>
    <scope>NUCLEOTIDE SEQUENCE [LARGE SCALE GENOMIC DNA]</scope>
    <source>
        <strain evidence="3 4">17J42-9</strain>
    </source>
</reference>
<dbReference type="AlphaFoldDB" id="A0A4Q5M018"/>